<proteinExistence type="predicted"/>
<comment type="caution">
    <text evidence="1">The sequence shown here is derived from an EMBL/GenBank/DDBJ whole genome shotgun (WGS) entry which is preliminary data.</text>
</comment>
<protein>
    <recommendedName>
        <fullName evidence="3">DUF2726 domain-containing protein</fullName>
    </recommendedName>
</protein>
<accession>A0AAW0AQZ1</accession>
<name>A0AAW0AQZ1_9AGAR</name>
<organism evidence="1 2">
    <name type="scientific">Favolaschia claudopus</name>
    <dbReference type="NCBI Taxonomy" id="2862362"/>
    <lineage>
        <taxon>Eukaryota</taxon>
        <taxon>Fungi</taxon>
        <taxon>Dikarya</taxon>
        <taxon>Basidiomycota</taxon>
        <taxon>Agaricomycotina</taxon>
        <taxon>Agaricomycetes</taxon>
        <taxon>Agaricomycetidae</taxon>
        <taxon>Agaricales</taxon>
        <taxon>Marasmiineae</taxon>
        <taxon>Mycenaceae</taxon>
        <taxon>Favolaschia</taxon>
    </lineage>
</organism>
<evidence type="ECO:0008006" key="3">
    <source>
        <dbReference type="Google" id="ProtNLM"/>
    </source>
</evidence>
<evidence type="ECO:0000313" key="2">
    <source>
        <dbReference type="Proteomes" id="UP001362999"/>
    </source>
</evidence>
<evidence type="ECO:0000313" key="1">
    <source>
        <dbReference type="EMBL" id="KAK7015230.1"/>
    </source>
</evidence>
<sequence length="199" mass="22684">MSVRHRSRLQPQASGVNIVKIFDIARTSHGSFENRYYGAYTKLLTYCFGEGFDFVVAPQAPPNSQSRETVDFIVYFIVFDAAQQRPVFLIEVKDDEHNTIPTKRNAADEQMRGRYDELLRGCPIPLLYGLSVLGTCMRVYCGNKVHKTVMPSFVETDPRFVLPDDYLEGEWSVDILSPPGFSEMKRIVTFIKDETINLG</sequence>
<keyword evidence="2" id="KW-1185">Reference proteome</keyword>
<reference evidence="1 2" key="1">
    <citation type="journal article" date="2024" name="J Genomics">
        <title>Draft genome sequencing and assembly of Favolaschia claudopus CIRM-BRFM 2984 isolated from oak limbs.</title>
        <authorList>
            <person name="Navarro D."/>
            <person name="Drula E."/>
            <person name="Chaduli D."/>
            <person name="Cazenave R."/>
            <person name="Ahrendt S."/>
            <person name="Wang J."/>
            <person name="Lipzen A."/>
            <person name="Daum C."/>
            <person name="Barry K."/>
            <person name="Grigoriev I.V."/>
            <person name="Favel A."/>
            <person name="Rosso M.N."/>
            <person name="Martin F."/>
        </authorList>
    </citation>
    <scope>NUCLEOTIDE SEQUENCE [LARGE SCALE GENOMIC DNA]</scope>
    <source>
        <strain evidence="1 2">CIRM-BRFM 2984</strain>
    </source>
</reference>
<dbReference type="EMBL" id="JAWWNJ010000054">
    <property type="protein sequence ID" value="KAK7015230.1"/>
    <property type="molecule type" value="Genomic_DNA"/>
</dbReference>
<gene>
    <name evidence="1" type="ORF">R3P38DRAFT_3400414</name>
</gene>
<dbReference type="AlphaFoldDB" id="A0AAW0AQZ1"/>
<dbReference type="Proteomes" id="UP001362999">
    <property type="component" value="Unassembled WGS sequence"/>
</dbReference>